<accession>A0A9E4K9F8</accession>
<feature type="non-terminal residue" evidence="2">
    <location>
        <position position="103"/>
    </location>
</feature>
<comment type="caution">
    <text evidence="2">The sequence shown here is derived from an EMBL/GenBank/DDBJ whole genome shotgun (WGS) entry which is preliminary data.</text>
</comment>
<keyword evidence="1" id="KW-1133">Transmembrane helix</keyword>
<evidence type="ECO:0000313" key="2">
    <source>
        <dbReference type="EMBL" id="MCG7945301.1"/>
    </source>
</evidence>
<keyword evidence="1" id="KW-0812">Transmembrane</keyword>
<keyword evidence="1" id="KW-0472">Membrane</keyword>
<reference evidence="2" key="1">
    <citation type="journal article" date="2021" name="Proc. Natl. Acad. Sci. U.S.A.">
        <title>Global biogeography of chemosynthetic symbionts reveals both localized and globally distributed symbiont groups. .</title>
        <authorList>
            <person name="Osvatic J.T."/>
            <person name="Wilkins L.G.E."/>
            <person name="Leibrecht L."/>
            <person name="Leray M."/>
            <person name="Zauner S."/>
            <person name="Polzin J."/>
            <person name="Camacho Y."/>
            <person name="Gros O."/>
            <person name="van Gils J.A."/>
            <person name="Eisen J.A."/>
            <person name="Petersen J.M."/>
            <person name="Yuen B."/>
        </authorList>
    </citation>
    <scope>NUCLEOTIDE SEQUENCE</scope>
    <source>
        <strain evidence="2">MAGclacostrist064TRANS</strain>
    </source>
</reference>
<evidence type="ECO:0000256" key="1">
    <source>
        <dbReference type="SAM" id="Phobius"/>
    </source>
</evidence>
<dbReference type="AlphaFoldDB" id="A0A9E4K9F8"/>
<name>A0A9E4K9F8_9GAMM</name>
<dbReference type="Proteomes" id="UP000886667">
    <property type="component" value="Unassembled WGS sequence"/>
</dbReference>
<feature type="transmembrane region" description="Helical" evidence="1">
    <location>
        <begin position="75"/>
        <end position="95"/>
    </location>
</feature>
<sequence>MNNLVLTIALPLLGAFLLPVLMRLSQAIGLWLGPIILGYGCWLLGNLWFSDISLPLSIVIGGFDAPYGINLYLDSLALLFAFAVQLLGLICWPYALNQDTARR</sequence>
<gene>
    <name evidence="2" type="ORF">JAZ07_03030</name>
</gene>
<proteinExistence type="predicted"/>
<feature type="transmembrane region" description="Helical" evidence="1">
    <location>
        <begin position="37"/>
        <end position="63"/>
    </location>
</feature>
<protein>
    <submittedName>
        <fullName evidence="2">NADH-quinone oxidoreductase subunit J</fullName>
    </submittedName>
</protein>
<organism evidence="2 3">
    <name type="scientific">Candidatus Thiodiazotropha taylori</name>
    <dbReference type="NCBI Taxonomy" id="2792791"/>
    <lineage>
        <taxon>Bacteria</taxon>
        <taxon>Pseudomonadati</taxon>
        <taxon>Pseudomonadota</taxon>
        <taxon>Gammaproteobacteria</taxon>
        <taxon>Chromatiales</taxon>
        <taxon>Sedimenticolaceae</taxon>
        <taxon>Candidatus Thiodiazotropha</taxon>
    </lineage>
</organism>
<evidence type="ECO:0000313" key="3">
    <source>
        <dbReference type="Proteomes" id="UP000886667"/>
    </source>
</evidence>
<dbReference type="EMBL" id="JAEPCM010000077">
    <property type="protein sequence ID" value="MCG7945301.1"/>
    <property type="molecule type" value="Genomic_DNA"/>
</dbReference>